<protein>
    <recommendedName>
        <fullName evidence="3">Capsular biosynthesis protein</fullName>
    </recommendedName>
</protein>
<dbReference type="Pfam" id="PF05159">
    <property type="entry name" value="Capsule_synth"/>
    <property type="match status" value="1"/>
</dbReference>
<evidence type="ECO:0000313" key="2">
    <source>
        <dbReference type="Proteomes" id="UP000186336"/>
    </source>
</evidence>
<dbReference type="EMBL" id="CP019312">
    <property type="protein sequence ID" value="APX13102.1"/>
    <property type="molecule type" value="Genomic_DNA"/>
</dbReference>
<dbReference type="RefSeq" id="WP_076629537.1">
    <property type="nucleotide sequence ID" value="NZ_CP019312.1"/>
</dbReference>
<dbReference type="KEGG" id="tom:BWR18_16475"/>
<proteinExistence type="predicted"/>
<reference evidence="1 2" key="1">
    <citation type="submission" date="2017-01" db="EMBL/GenBank/DDBJ databases">
        <title>Complete genome of Tateyamaria omphalii DOK1-4 isolated from seawater in Dokdo.</title>
        <authorList>
            <person name="Kim J.H."/>
            <person name="Chi W.-J."/>
        </authorList>
    </citation>
    <scope>NUCLEOTIDE SEQUENCE [LARGE SCALE GENOMIC DNA]</scope>
    <source>
        <strain evidence="1 2">DOK1-4</strain>
    </source>
</reference>
<sequence>MPQPKRVRFYLDPDTKRRAEAGEHNFIRKIENVLRPRGFEVSYHRNVLSERLKAVSRRGYSLSEMTPPPNLHGLTFRRVYHYPFWQIQPTEKRWHWDVARADFPAADIPMAEAKRFYSFWQKRVAGSLLGDISDDGFVYIPLQGRLLDQRSFQICTPLDMIARTRAACPDRDIVATLHPKETYTQAERAALERLAQTDTRLTIQTGGREVLLPRCSFVVTMNSGLAFDAMFFGKPAVTFARTDFHHATVDGQDADAFQDVETHCPNYAAYVWWVWQHMAINAGHGSAEAKIAAKLKAAGWPMA</sequence>
<dbReference type="InterPro" id="IPR007833">
    <property type="entry name" value="Capsule_polysaccharide_synth"/>
</dbReference>
<evidence type="ECO:0000313" key="1">
    <source>
        <dbReference type="EMBL" id="APX13102.1"/>
    </source>
</evidence>
<dbReference type="Proteomes" id="UP000186336">
    <property type="component" value="Chromosome"/>
</dbReference>
<dbReference type="SUPFAM" id="SSF53756">
    <property type="entry name" value="UDP-Glycosyltransferase/glycogen phosphorylase"/>
    <property type="match status" value="1"/>
</dbReference>
<keyword evidence="2" id="KW-1185">Reference proteome</keyword>
<dbReference type="OrthoDB" id="6713140at2"/>
<dbReference type="STRING" id="299262.BWR18_16475"/>
<organism evidence="1 2">
    <name type="scientific">Tateyamaria omphalii</name>
    <dbReference type="NCBI Taxonomy" id="299262"/>
    <lineage>
        <taxon>Bacteria</taxon>
        <taxon>Pseudomonadati</taxon>
        <taxon>Pseudomonadota</taxon>
        <taxon>Alphaproteobacteria</taxon>
        <taxon>Rhodobacterales</taxon>
        <taxon>Roseobacteraceae</taxon>
        <taxon>Tateyamaria</taxon>
    </lineage>
</organism>
<dbReference type="AlphaFoldDB" id="A0A1P8MYR1"/>
<name>A0A1P8MYR1_9RHOB</name>
<accession>A0A1P8MYR1</accession>
<evidence type="ECO:0008006" key="3">
    <source>
        <dbReference type="Google" id="ProtNLM"/>
    </source>
</evidence>
<gene>
    <name evidence="1" type="ORF">BWR18_16475</name>
</gene>
<dbReference type="GO" id="GO:0015774">
    <property type="term" value="P:polysaccharide transport"/>
    <property type="evidence" value="ECO:0007669"/>
    <property type="project" value="InterPro"/>
</dbReference>
<dbReference type="GO" id="GO:0000271">
    <property type="term" value="P:polysaccharide biosynthetic process"/>
    <property type="evidence" value="ECO:0007669"/>
    <property type="project" value="InterPro"/>
</dbReference>